<organism evidence="1">
    <name type="scientific">Brassica campestris</name>
    <name type="common">Field mustard</name>
    <dbReference type="NCBI Taxonomy" id="3711"/>
    <lineage>
        <taxon>Eukaryota</taxon>
        <taxon>Viridiplantae</taxon>
        <taxon>Streptophyta</taxon>
        <taxon>Embryophyta</taxon>
        <taxon>Tracheophyta</taxon>
        <taxon>Spermatophyta</taxon>
        <taxon>Magnoliopsida</taxon>
        <taxon>eudicotyledons</taxon>
        <taxon>Gunneridae</taxon>
        <taxon>Pentapetalae</taxon>
        <taxon>rosids</taxon>
        <taxon>malvids</taxon>
        <taxon>Brassicales</taxon>
        <taxon>Brassicaceae</taxon>
        <taxon>Brassiceae</taxon>
        <taxon>Brassica</taxon>
    </lineage>
</organism>
<sequence>MKLGRRLFELYFSFEENQREIEVFRSDCSFVGRLPPSFVRDCSGFGVVFIQLPAV</sequence>
<protein>
    <submittedName>
        <fullName evidence="1">Uncharacterized protein</fullName>
    </submittedName>
</protein>
<proteinExistence type="predicted"/>
<accession>A0A3P5XZU8</accession>
<evidence type="ECO:0000313" key="1">
    <source>
        <dbReference type="EMBL" id="VDC60356.1"/>
    </source>
</evidence>
<reference evidence="1" key="1">
    <citation type="submission" date="2018-11" db="EMBL/GenBank/DDBJ databases">
        <authorList>
            <consortium name="Genoscope - CEA"/>
            <person name="William W."/>
        </authorList>
    </citation>
    <scope>NUCLEOTIDE SEQUENCE</scope>
</reference>
<dbReference type="AlphaFoldDB" id="A0A3P5XZU8"/>
<dbReference type="EMBL" id="LR031568">
    <property type="protein sequence ID" value="VDC60356.1"/>
    <property type="molecule type" value="Genomic_DNA"/>
</dbReference>
<gene>
    <name evidence="1" type="ORF">BRAA09T37967Z</name>
</gene>
<name>A0A3P5XZU8_BRACM</name>